<dbReference type="PROSITE" id="PS00108">
    <property type="entry name" value="PROTEIN_KINASE_ST"/>
    <property type="match status" value="1"/>
</dbReference>
<dbReference type="GO" id="GO:0005634">
    <property type="term" value="C:nucleus"/>
    <property type="evidence" value="ECO:0007669"/>
    <property type="project" value="TreeGrafter"/>
</dbReference>
<feature type="region of interest" description="Disordered" evidence="10">
    <location>
        <begin position="430"/>
        <end position="456"/>
    </location>
</feature>
<evidence type="ECO:0000313" key="12">
    <source>
        <dbReference type="EMBL" id="OSC97944.1"/>
    </source>
</evidence>
<dbReference type="GO" id="GO:0005737">
    <property type="term" value="C:cytoplasm"/>
    <property type="evidence" value="ECO:0007669"/>
    <property type="project" value="TreeGrafter"/>
</dbReference>
<dbReference type="InterPro" id="IPR011009">
    <property type="entry name" value="Kinase-like_dom_sf"/>
</dbReference>
<evidence type="ECO:0000313" key="13">
    <source>
        <dbReference type="Proteomes" id="UP000193067"/>
    </source>
</evidence>
<keyword evidence="13" id="KW-1185">Reference proteome</keyword>
<comment type="catalytic activity">
    <reaction evidence="7">
        <text>L-threonyl-[protein] + ATP = O-phospho-L-threonyl-[protein] + ADP + H(+)</text>
        <dbReference type="Rhea" id="RHEA:46608"/>
        <dbReference type="Rhea" id="RHEA-COMP:11060"/>
        <dbReference type="Rhea" id="RHEA-COMP:11605"/>
        <dbReference type="ChEBI" id="CHEBI:15378"/>
        <dbReference type="ChEBI" id="CHEBI:30013"/>
        <dbReference type="ChEBI" id="CHEBI:30616"/>
        <dbReference type="ChEBI" id="CHEBI:61977"/>
        <dbReference type="ChEBI" id="CHEBI:456216"/>
        <dbReference type="EC" id="2.7.11.1"/>
    </reaction>
</comment>
<dbReference type="PROSITE" id="PS00107">
    <property type="entry name" value="PROTEIN_KINASE_ATP"/>
    <property type="match status" value="1"/>
</dbReference>
<keyword evidence="2" id="KW-0723">Serine/threonine-protein kinase</keyword>
<dbReference type="PANTHER" id="PTHR24343:SF541">
    <property type="entry name" value="SERINE_THREONINE-PROTEIN KINASE SKS1-RELATED"/>
    <property type="match status" value="1"/>
</dbReference>
<dbReference type="GO" id="GO:0005524">
    <property type="term" value="F:ATP binding"/>
    <property type="evidence" value="ECO:0007669"/>
    <property type="project" value="UniProtKB-UniRule"/>
</dbReference>
<dbReference type="InterPro" id="IPR000719">
    <property type="entry name" value="Prot_kinase_dom"/>
</dbReference>
<dbReference type="PROSITE" id="PS50011">
    <property type="entry name" value="PROTEIN_KINASE_DOM"/>
    <property type="match status" value="1"/>
</dbReference>
<feature type="binding site" evidence="9">
    <location>
        <position position="58"/>
    </location>
    <ligand>
        <name>ATP</name>
        <dbReference type="ChEBI" id="CHEBI:30616"/>
    </ligand>
</feature>
<accession>A0A1Y2IA29</accession>
<comment type="catalytic activity">
    <reaction evidence="8">
        <text>L-seryl-[protein] + ATP = O-phospho-L-seryl-[protein] + ADP + H(+)</text>
        <dbReference type="Rhea" id="RHEA:17989"/>
        <dbReference type="Rhea" id="RHEA-COMP:9863"/>
        <dbReference type="Rhea" id="RHEA-COMP:11604"/>
        <dbReference type="ChEBI" id="CHEBI:15378"/>
        <dbReference type="ChEBI" id="CHEBI:29999"/>
        <dbReference type="ChEBI" id="CHEBI:30616"/>
        <dbReference type="ChEBI" id="CHEBI:83421"/>
        <dbReference type="ChEBI" id="CHEBI:456216"/>
        <dbReference type="EC" id="2.7.11.1"/>
    </reaction>
</comment>
<name>A0A1Y2IA29_TRAC3</name>
<dbReference type="PANTHER" id="PTHR24343">
    <property type="entry name" value="SERINE/THREONINE KINASE"/>
    <property type="match status" value="1"/>
</dbReference>
<dbReference type="GO" id="GO:0004674">
    <property type="term" value="F:protein serine/threonine kinase activity"/>
    <property type="evidence" value="ECO:0007669"/>
    <property type="project" value="UniProtKB-KW"/>
</dbReference>
<dbReference type="InterPro" id="IPR008271">
    <property type="entry name" value="Ser/Thr_kinase_AS"/>
</dbReference>
<evidence type="ECO:0000256" key="4">
    <source>
        <dbReference type="ARBA" id="ARBA00022741"/>
    </source>
</evidence>
<gene>
    <name evidence="12" type="ORF">PYCCODRAFT_1454664</name>
</gene>
<evidence type="ECO:0000256" key="8">
    <source>
        <dbReference type="ARBA" id="ARBA00048679"/>
    </source>
</evidence>
<keyword evidence="6 9" id="KW-0067">ATP-binding</keyword>
<evidence type="ECO:0000256" key="1">
    <source>
        <dbReference type="ARBA" id="ARBA00012513"/>
    </source>
</evidence>
<organism evidence="12 13">
    <name type="scientific">Trametes coccinea (strain BRFM310)</name>
    <name type="common">Pycnoporus coccineus</name>
    <dbReference type="NCBI Taxonomy" id="1353009"/>
    <lineage>
        <taxon>Eukaryota</taxon>
        <taxon>Fungi</taxon>
        <taxon>Dikarya</taxon>
        <taxon>Basidiomycota</taxon>
        <taxon>Agaricomycotina</taxon>
        <taxon>Agaricomycetes</taxon>
        <taxon>Polyporales</taxon>
        <taxon>Polyporaceae</taxon>
        <taxon>Trametes</taxon>
    </lineage>
</organism>
<keyword evidence="4 9" id="KW-0547">Nucleotide-binding</keyword>
<dbReference type="AlphaFoldDB" id="A0A1Y2IA29"/>
<dbReference type="OrthoDB" id="541276at2759"/>
<reference evidence="12 13" key="1">
    <citation type="journal article" date="2015" name="Biotechnol. Biofuels">
        <title>Enhanced degradation of softwood versus hardwood by the white-rot fungus Pycnoporus coccineus.</title>
        <authorList>
            <person name="Couturier M."/>
            <person name="Navarro D."/>
            <person name="Chevret D."/>
            <person name="Henrissat B."/>
            <person name="Piumi F."/>
            <person name="Ruiz-Duenas F.J."/>
            <person name="Martinez A.T."/>
            <person name="Grigoriev I.V."/>
            <person name="Riley R."/>
            <person name="Lipzen A."/>
            <person name="Berrin J.G."/>
            <person name="Master E.R."/>
            <person name="Rosso M.N."/>
        </authorList>
    </citation>
    <scope>NUCLEOTIDE SEQUENCE [LARGE SCALE GENOMIC DNA]</scope>
    <source>
        <strain evidence="12 13">BRFM310</strain>
    </source>
</reference>
<keyword evidence="5 12" id="KW-0418">Kinase</keyword>
<evidence type="ECO:0000256" key="9">
    <source>
        <dbReference type="PROSITE-ProRule" id="PRU10141"/>
    </source>
</evidence>
<dbReference type="Proteomes" id="UP000193067">
    <property type="component" value="Unassembled WGS sequence"/>
</dbReference>
<evidence type="ECO:0000256" key="2">
    <source>
        <dbReference type="ARBA" id="ARBA00022527"/>
    </source>
</evidence>
<evidence type="ECO:0000256" key="10">
    <source>
        <dbReference type="SAM" id="MobiDB-lite"/>
    </source>
</evidence>
<dbReference type="STRING" id="1353009.A0A1Y2IA29"/>
<evidence type="ECO:0000256" key="7">
    <source>
        <dbReference type="ARBA" id="ARBA00047899"/>
    </source>
</evidence>
<dbReference type="EMBL" id="KZ084144">
    <property type="protein sequence ID" value="OSC97944.1"/>
    <property type="molecule type" value="Genomic_DNA"/>
</dbReference>
<dbReference type="EC" id="2.7.11.1" evidence="1"/>
<evidence type="ECO:0000259" key="11">
    <source>
        <dbReference type="PROSITE" id="PS50011"/>
    </source>
</evidence>
<dbReference type="SMART" id="SM00220">
    <property type="entry name" value="S_TKc"/>
    <property type="match status" value="1"/>
</dbReference>
<dbReference type="Gene3D" id="1.10.510.10">
    <property type="entry name" value="Transferase(Phosphotransferase) domain 1"/>
    <property type="match status" value="1"/>
</dbReference>
<evidence type="ECO:0000256" key="3">
    <source>
        <dbReference type="ARBA" id="ARBA00022679"/>
    </source>
</evidence>
<keyword evidence="3" id="KW-0808">Transferase</keyword>
<dbReference type="Pfam" id="PF00069">
    <property type="entry name" value="Pkinase"/>
    <property type="match status" value="1"/>
</dbReference>
<sequence>MPRVQMSAVLPNFAGFTISQGAFHLRLREQLGNGAYGVVYLAEDLAPRPHGAQYYAVKCMLRYERGSQLARQQHREIMHHRALSEHPNVVTLHAVIEEEFYIFLVMDLCDGGDLFNAIIDRATFANNDEAIRRTFLQIVDAVAASHEKGIYHRDLKPENILCSKNDEHVYLADWGLSTRTRLSVNYGCGSSFYMSPECLGVFHKKAPYACAPSDVWALGTILCNMTTGRNPWHVASPKTDQGFRLYLRQGAPWLRQQLGISAAASELLARIFTVDPEKRITVPELRTAVLAIDSFFPGGPSRGRSRARAIQLVQEARLNSVPQPVAKIAAEQPAAFAPQEADITEREGPSTPLDTRSESWELHPIEICPTVSADFMAMPAEEIAQAATATVVGTESTFINSDSDASLPSDAAYQSSDSLDDVWSITVPPLASSPAESSDVESDGPVTPETFAADPTGAVPDLALDAPVPSECDITAAGMRLAQLKMHKNTKSLVRLFTGMRTLLLKS</sequence>
<proteinExistence type="predicted"/>
<evidence type="ECO:0000256" key="6">
    <source>
        <dbReference type="ARBA" id="ARBA00022840"/>
    </source>
</evidence>
<feature type="domain" description="Protein kinase" evidence="11">
    <location>
        <begin position="25"/>
        <end position="296"/>
    </location>
</feature>
<protein>
    <recommendedName>
        <fullName evidence="1">non-specific serine/threonine protein kinase</fullName>
        <ecNumber evidence="1">2.7.11.1</ecNumber>
    </recommendedName>
</protein>
<evidence type="ECO:0000256" key="5">
    <source>
        <dbReference type="ARBA" id="ARBA00022777"/>
    </source>
</evidence>
<dbReference type="InterPro" id="IPR017441">
    <property type="entry name" value="Protein_kinase_ATP_BS"/>
</dbReference>
<dbReference type="SUPFAM" id="SSF56112">
    <property type="entry name" value="Protein kinase-like (PK-like)"/>
    <property type="match status" value="1"/>
</dbReference>